<gene>
    <name evidence="5" type="primary">maf</name>
    <name evidence="5" type="ORF">FYJ73_04995</name>
</gene>
<comment type="cofactor">
    <cofactor evidence="1 4">
        <name>a divalent metal cation</name>
        <dbReference type="ChEBI" id="CHEBI:60240"/>
    </cofactor>
</comment>
<comment type="subcellular location">
    <subcellularLocation>
        <location evidence="4">Cytoplasm</location>
    </subcellularLocation>
</comment>
<feature type="site" description="Important for substrate specificity" evidence="4">
    <location>
        <position position="156"/>
    </location>
</feature>
<dbReference type="InterPro" id="IPR003697">
    <property type="entry name" value="Maf-like"/>
</dbReference>
<keyword evidence="2 4" id="KW-0378">Hydrolase</keyword>
<dbReference type="Gene3D" id="3.90.950.10">
    <property type="match status" value="1"/>
</dbReference>
<comment type="catalytic activity">
    <reaction evidence="4">
        <text>dTTP + H2O = dTMP + diphosphate + H(+)</text>
        <dbReference type="Rhea" id="RHEA:28534"/>
        <dbReference type="ChEBI" id="CHEBI:15377"/>
        <dbReference type="ChEBI" id="CHEBI:15378"/>
        <dbReference type="ChEBI" id="CHEBI:33019"/>
        <dbReference type="ChEBI" id="CHEBI:37568"/>
        <dbReference type="ChEBI" id="CHEBI:63528"/>
        <dbReference type="EC" id="3.6.1.9"/>
    </reaction>
</comment>
<comment type="caution">
    <text evidence="5">The sequence shown here is derived from an EMBL/GenBank/DDBJ whole genome shotgun (WGS) entry which is preliminary data.</text>
</comment>
<protein>
    <recommendedName>
        <fullName evidence="4">dTTP/UTP pyrophosphatase</fullName>
        <shortName evidence="4">dTTPase/UTPase</shortName>
        <ecNumber evidence="4">3.6.1.9</ecNumber>
    </recommendedName>
    <alternativeName>
        <fullName evidence="4">Nucleoside triphosphate pyrophosphatase</fullName>
    </alternativeName>
    <alternativeName>
        <fullName evidence="4">Nucleotide pyrophosphatase</fullName>
        <shortName evidence="4">Nucleotide PPase</shortName>
    </alternativeName>
</protein>
<comment type="caution">
    <text evidence="4">Lacks conserved residue(s) required for the propagation of feature annotation.</text>
</comment>
<reference evidence="5 6" key="1">
    <citation type="submission" date="2019-08" db="EMBL/GenBank/DDBJ databases">
        <title>In-depth cultivation of the pig gut microbiome towards novel bacterial diversity and tailored functional studies.</title>
        <authorList>
            <person name="Wylensek D."/>
            <person name="Hitch T.C.A."/>
            <person name="Clavel T."/>
        </authorList>
    </citation>
    <scope>NUCLEOTIDE SEQUENCE [LARGE SCALE GENOMIC DNA]</scope>
    <source>
        <strain evidence="5 6">LKV-178-WT-2A</strain>
    </source>
</reference>
<accession>A0A7K0KDU7</accession>
<dbReference type="Proteomes" id="UP000438914">
    <property type="component" value="Unassembled WGS sequence"/>
</dbReference>
<dbReference type="PANTHER" id="PTHR43213:SF5">
    <property type="entry name" value="BIFUNCTIONAL DTTP_UTP PYROPHOSPHATASE_METHYLTRANSFERASE PROTEIN-RELATED"/>
    <property type="match status" value="1"/>
</dbReference>
<dbReference type="PIRSF" id="PIRSF006305">
    <property type="entry name" value="Maf"/>
    <property type="match status" value="1"/>
</dbReference>
<proteinExistence type="inferred from homology"/>
<evidence type="ECO:0000256" key="1">
    <source>
        <dbReference type="ARBA" id="ARBA00001968"/>
    </source>
</evidence>
<evidence type="ECO:0000256" key="2">
    <source>
        <dbReference type="ARBA" id="ARBA00022801"/>
    </source>
</evidence>
<name>A0A7K0KDU7_9BACT</name>
<dbReference type="RefSeq" id="WP_154533612.1">
    <property type="nucleotide sequence ID" value="NZ_VUNG01000008.1"/>
</dbReference>
<dbReference type="NCBIfam" id="TIGR00172">
    <property type="entry name" value="maf"/>
    <property type="match status" value="1"/>
</dbReference>
<sequence>METTKLKIILASASPRRKELLAGLDLDFEVKVIKGVSESYPENLRAEEVPQYISREKAAAYQVDDDELLLTADTVVVVDNTILGKPRDADDARRMLRLISGRTHQVVTGVTLTTAKAQKTFAVTTDVAFRKLTDDEIDYYIAHYRPFDKAGAYGIQEWIGYIGVTSIHGSYYNVMGLPVQRIYQEIMEIEK</sequence>
<evidence type="ECO:0000256" key="4">
    <source>
        <dbReference type="HAMAP-Rule" id="MF_00528"/>
    </source>
</evidence>
<dbReference type="AlphaFoldDB" id="A0A7K0KDU7"/>
<dbReference type="CDD" id="cd00555">
    <property type="entry name" value="Maf"/>
    <property type="match status" value="1"/>
</dbReference>
<dbReference type="EMBL" id="VUNG01000008">
    <property type="protein sequence ID" value="MST84029.1"/>
    <property type="molecule type" value="Genomic_DNA"/>
</dbReference>
<dbReference type="HAMAP" id="MF_00528">
    <property type="entry name" value="Maf"/>
    <property type="match status" value="1"/>
</dbReference>
<keyword evidence="6" id="KW-1185">Reference proteome</keyword>
<dbReference type="PANTHER" id="PTHR43213">
    <property type="entry name" value="BIFUNCTIONAL DTTP/UTP PYROPHOSPHATASE/METHYLTRANSFERASE PROTEIN-RELATED"/>
    <property type="match status" value="1"/>
</dbReference>
<dbReference type="Pfam" id="PF02545">
    <property type="entry name" value="Maf"/>
    <property type="match status" value="1"/>
</dbReference>
<feature type="site" description="Important for substrate specificity" evidence="4">
    <location>
        <position position="16"/>
    </location>
</feature>
<evidence type="ECO:0000313" key="5">
    <source>
        <dbReference type="EMBL" id="MST84029.1"/>
    </source>
</evidence>
<comment type="function">
    <text evidence="4">Nucleoside triphosphate pyrophosphatase that hydrolyzes dTTP and UTP. May have a dual role in cell division arrest and in preventing the incorporation of modified nucleotides into cellular nucleic acids.</text>
</comment>
<evidence type="ECO:0000313" key="6">
    <source>
        <dbReference type="Proteomes" id="UP000438914"/>
    </source>
</evidence>
<dbReference type="SUPFAM" id="SSF52972">
    <property type="entry name" value="ITPase-like"/>
    <property type="match status" value="1"/>
</dbReference>
<dbReference type="GO" id="GO:0047429">
    <property type="term" value="F:nucleoside triphosphate diphosphatase activity"/>
    <property type="evidence" value="ECO:0007669"/>
    <property type="project" value="UniProtKB-EC"/>
</dbReference>
<evidence type="ECO:0000256" key="3">
    <source>
        <dbReference type="ARBA" id="ARBA00023080"/>
    </source>
</evidence>
<feature type="active site" description="Proton acceptor" evidence="4">
    <location>
        <position position="73"/>
    </location>
</feature>
<comment type="catalytic activity">
    <reaction evidence="4">
        <text>UTP + H2O = UMP + diphosphate + H(+)</text>
        <dbReference type="Rhea" id="RHEA:29395"/>
        <dbReference type="ChEBI" id="CHEBI:15377"/>
        <dbReference type="ChEBI" id="CHEBI:15378"/>
        <dbReference type="ChEBI" id="CHEBI:33019"/>
        <dbReference type="ChEBI" id="CHEBI:46398"/>
        <dbReference type="ChEBI" id="CHEBI:57865"/>
        <dbReference type="EC" id="3.6.1.9"/>
    </reaction>
</comment>
<organism evidence="5 6">
    <name type="scientific">Hallella mizrahii</name>
    <dbReference type="NCBI Taxonomy" id="2606637"/>
    <lineage>
        <taxon>Bacteria</taxon>
        <taxon>Pseudomonadati</taxon>
        <taxon>Bacteroidota</taxon>
        <taxon>Bacteroidia</taxon>
        <taxon>Bacteroidales</taxon>
        <taxon>Prevotellaceae</taxon>
        <taxon>Hallella</taxon>
    </lineage>
</organism>
<feature type="site" description="Important for substrate specificity" evidence="4">
    <location>
        <position position="74"/>
    </location>
</feature>
<comment type="similarity">
    <text evidence="4">Belongs to the Maf family. YhdE subfamily.</text>
</comment>
<keyword evidence="3 4" id="KW-0546">Nucleotide metabolism</keyword>
<dbReference type="InterPro" id="IPR029001">
    <property type="entry name" value="ITPase-like_fam"/>
</dbReference>
<dbReference type="EC" id="3.6.1.9" evidence="4"/>
<keyword evidence="4" id="KW-0963">Cytoplasm</keyword>
<dbReference type="GO" id="GO:0009117">
    <property type="term" value="P:nucleotide metabolic process"/>
    <property type="evidence" value="ECO:0007669"/>
    <property type="project" value="UniProtKB-KW"/>
</dbReference>
<dbReference type="GO" id="GO:0005737">
    <property type="term" value="C:cytoplasm"/>
    <property type="evidence" value="ECO:0007669"/>
    <property type="project" value="UniProtKB-SubCell"/>
</dbReference>